<dbReference type="Pfam" id="PF02563">
    <property type="entry name" value="Poly_export"/>
    <property type="match status" value="1"/>
</dbReference>
<dbReference type="InterPro" id="IPR049712">
    <property type="entry name" value="Poly_export"/>
</dbReference>
<dbReference type="PROSITE" id="PS51257">
    <property type="entry name" value="PROKAR_LIPOPROTEIN"/>
    <property type="match status" value="1"/>
</dbReference>
<keyword evidence="2" id="KW-0812">Transmembrane</keyword>
<reference evidence="4" key="1">
    <citation type="submission" date="2023-10" db="EMBL/GenBank/DDBJ databases">
        <title>Characterization and whole genome sequencing of a novel strain of Bergeyella porcorum QD2021 isolated from pig.</title>
        <authorList>
            <person name="Liu G."/>
            <person name="Chen C."/>
            <person name="Han X."/>
        </authorList>
    </citation>
    <scope>NUCLEOTIDE SEQUENCE</scope>
    <source>
        <strain evidence="4">QD2021</strain>
    </source>
</reference>
<protein>
    <recommendedName>
        <fullName evidence="3">Polysaccharide export protein N-terminal domain-containing protein</fullName>
    </recommendedName>
</protein>
<keyword evidence="2" id="KW-1133">Transmembrane helix</keyword>
<dbReference type="InterPro" id="IPR003715">
    <property type="entry name" value="Poly_export_N"/>
</dbReference>
<dbReference type="PANTHER" id="PTHR33619:SF3">
    <property type="entry name" value="POLYSACCHARIDE EXPORT PROTEIN GFCE-RELATED"/>
    <property type="match status" value="1"/>
</dbReference>
<keyword evidence="1" id="KW-0732">Signal</keyword>
<proteinExistence type="predicted"/>
<evidence type="ECO:0000259" key="3">
    <source>
        <dbReference type="Pfam" id="PF02563"/>
    </source>
</evidence>
<dbReference type="EMBL" id="CP136426">
    <property type="protein sequence ID" value="WOC51504.1"/>
    <property type="molecule type" value="Genomic_DNA"/>
</dbReference>
<name>A0AAU0F0P4_9FLAO</name>
<feature type="domain" description="Polysaccharide export protein N-terminal" evidence="3">
    <location>
        <begin position="45"/>
        <end position="149"/>
    </location>
</feature>
<dbReference type="Gene3D" id="3.10.560.10">
    <property type="entry name" value="Outer membrane lipoprotein wza domain like"/>
    <property type="match status" value="1"/>
</dbReference>
<accession>A0AAU0F0P4</accession>
<evidence type="ECO:0000256" key="2">
    <source>
        <dbReference type="SAM" id="Phobius"/>
    </source>
</evidence>
<dbReference type="Proteomes" id="UP001432059">
    <property type="component" value="Chromosome"/>
</dbReference>
<dbReference type="AlphaFoldDB" id="A0AAU0F0P4"/>
<dbReference type="PANTHER" id="PTHR33619">
    <property type="entry name" value="POLYSACCHARIDE EXPORT PROTEIN GFCE-RELATED"/>
    <property type="match status" value="1"/>
</dbReference>
<gene>
    <name evidence="4" type="ORF">BPO_0857</name>
</gene>
<dbReference type="KEGG" id="bpor:BPO_0857"/>
<evidence type="ECO:0000256" key="1">
    <source>
        <dbReference type="ARBA" id="ARBA00022729"/>
    </source>
</evidence>
<keyword evidence="5" id="KW-1185">Reference proteome</keyword>
<keyword evidence="2" id="KW-0472">Membrane</keyword>
<sequence length="268" mass="29947">MKISNWRFLLFAALVLFSCKSRKDIVYMQNIEQLANEASIKRVQSTIQPDDQLLIYVTAKDMSVTAPFNQSISTDANESRVAYSQPSSNMPASGQSTLSGVVYTVYPDGYIDFPVLGKIETNGKTIENLKDELVQKLKRYIINPTVSVRYGNYRVTVLGEVNRPGEYVIPSGRTTLLNTLGLAGDLTIYGKRDNVLIVREEDGVRTQAYINLTDANFINSPYYYLKQNDVVYVVPNKIKEDSSRFGAQTGIYISVASVILGLLTLIVR</sequence>
<feature type="transmembrane region" description="Helical" evidence="2">
    <location>
        <begin position="245"/>
        <end position="267"/>
    </location>
</feature>
<evidence type="ECO:0000313" key="5">
    <source>
        <dbReference type="Proteomes" id="UP001432059"/>
    </source>
</evidence>
<evidence type="ECO:0000313" key="4">
    <source>
        <dbReference type="EMBL" id="WOC51504.1"/>
    </source>
</evidence>
<dbReference type="GO" id="GO:0015159">
    <property type="term" value="F:polysaccharide transmembrane transporter activity"/>
    <property type="evidence" value="ECO:0007669"/>
    <property type="project" value="InterPro"/>
</dbReference>
<dbReference type="RefSeq" id="WP_327985125.1">
    <property type="nucleotide sequence ID" value="NZ_CP136426.1"/>
</dbReference>
<organism evidence="4 5">
    <name type="scientific">Bergeyella porcorum</name>
    <dbReference type="NCBI Taxonomy" id="1735111"/>
    <lineage>
        <taxon>Bacteria</taxon>
        <taxon>Pseudomonadati</taxon>
        <taxon>Bacteroidota</taxon>
        <taxon>Flavobacteriia</taxon>
        <taxon>Flavobacteriales</taxon>
        <taxon>Weeksellaceae</taxon>
        <taxon>Bergeyella</taxon>
    </lineage>
</organism>